<evidence type="ECO:0000256" key="5">
    <source>
        <dbReference type="PIRNR" id="PIRNR005426"/>
    </source>
</evidence>
<dbReference type="PANTHER" id="PTHR43425">
    <property type="entry name" value="OXYGEN-INSENSITIVE NADPH NITROREDUCTASE"/>
    <property type="match status" value="1"/>
</dbReference>
<dbReference type="CDD" id="cd02146">
    <property type="entry name" value="NfsA-like"/>
    <property type="match status" value="1"/>
</dbReference>
<accession>A0A1L8TRS0</accession>
<gene>
    <name evidence="7" type="ORF">RV04_GL000268</name>
</gene>
<dbReference type="PANTHER" id="PTHR43425:SF3">
    <property type="entry name" value="NADPH-DEPENDENT OXIDOREDUCTASE"/>
    <property type="match status" value="1"/>
</dbReference>
<dbReference type="Proteomes" id="UP000182077">
    <property type="component" value="Unassembled WGS sequence"/>
</dbReference>
<feature type="domain" description="Nitroreductase" evidence="6">
    <location>
        <begin position="46"/>
        <end position="198"/>
    </location>
</feature>
<reference evidence="7 8" key="1">
    <citation type="submission" date="2014-12" db="EMBL/GenBank/DDBJ databases">
        <title>Draft genome sequences of 29 type strains of Enterococci.</title>
        <authorList>
            <person name="Zhong Z."/>
            <person name="Sun Z."/>
            <person name="Liu W."/>
            <person name="Zhang W."/>
            <person name="Zhang H."/>
        </authorList>
    </citation>
    <scope>NUCLEOTIDE SEQUENCE [LARGE SCALE GENOMIC DNA]</scope>
    <source>
        <strain evidence="7 8">DSM 17122</strain>
    </source>
</reference>
<evidence type="ECO:0000313" key="7">
    <source>
        <dbReference type="EMBL" id="OJG47021.1"/>
    </source>
</evidence>
<dbReference type="SUPFAM" id="SSF55469">
    <property type="entry name" value="FMN-dependent nitroreductase-like"/>
    <property type="match status" value="1"/>
</dbReference>
<proteinExistence type="inferred from homology"/>
<dbReference type="GO" id="GO:0016491">
    <property type="term" value="F:oxidoreductase activity"/>
    <property type="evidence" value="ECO:0007669"/>
    <property type="project" value="UniProtKB-UniRule"/>
</dbReference>
<protein>
    <recommendedName>
        <fullName evidence="6">Nitroreductase domain-containing protein</fullName>
    </recommendedName>
</protein>
<dbReference type="InterPro" id="IPR016446">
    <property type="entry name" value="Flavin_OxRdtase_Frp"/>
</dbReference>
<keyword evidence="5" id="KW-0521">NADP</keyword>
<dbReference type="AlphaFoldDB" id="A0A1L8TRS0"/>
<evidence type="ECO:0000256" key="2">
    <source>
        <dbReference type="ARBA" id="ARBA00022630"/>
    </source>
</evidence>
<dbReference type="InterPro" id="IPR000415">
    <property type="entry name" value="Nitroreductase-like"/>
</dbReference>
<evidence type="ECO:0000313" key="8">
    <source>
        <dbReference type="Proteomes" id="UP000182077"/>
    </source>
</evidence>
<comment type="caution">
    <text evidence="7">The sequence shown here is derived from an EMBL/GenBank/DDBJ whole genome shotgun (WGS) entry which is preliminary data.</text>
</comment>
<organism evidence="7 8">
    <name type="scientific">Enterococcus hermanniensis</name>
    <dbReference type="NCBI Taxonomy" id="249189"/>
    <lineage>
        <taxon>Bacteria</taxon>
        <taxon>Bacillati</taxon>
        <taxon>Bacillota</taxon>
        <taxon>Bacilli</taxon>
        <taxon>Lactobacillales</taxon>
        <taxon>Enterococcaceae</taxon>
        <taxon>Enterococcus</taxon>
    </lineage>
</organism>
<keyword evidence="3 5" id="KW-0288">FMN</keyword>
<keyword evidence="8" id="KW-1185">Reference proteome</keyword>
<sequence>MYKLLYLSFGITYHNEDDIFKSLSEKYSLFCGGFYMELFETMIHHSSVRSFTDQSITPVIEEHLLLAAQSASSSNFLQAFSLVKITDPTKRKKIETIARFPIDNGTKGNLYLFVADLNKHAQVLAQEQQSDQHLRSMESLVVSIVDTAIAAQSMAVYAESIDLGICYVGGIRNDLFAIKDLLELPELTYPLFGMFIGHPAKKNEVKPRLPLDSILKTDTYHSLTSEMISRYDQQTADYYQSRTSNT</sequence>
<dbReference type="EMBL" id="JXKQ01000001">
    <property type="protein sequence ID" value="OJG47021.1"/>
    <property type="molecule type" value="Genomic_DNA"/>
</dbReference>
<evidence type="ECO:0000256" key="4">
    <source>
        <dbReference type="ARBA" id="ARBA00023002"/>
    </source>
</evidence>
<keyword evidence="4 5" id="KW-0560">Oxidoreductase</keyword>
<name>A0A1L8TRS0_9ENTE</name>
<dbReference type="InterPro" id="IPR029479">
    <property type="entry name" value="Nitroreductase"/>
</dbReference>
<evidence type="ECO:0000256" key="1">
    <source>
        <dbReference type="ARBA" id="ARBA00008366"/>
    </source>
</evidence>
<comment type="similarity">
    <text evidence="1 5">Belongs to the flavin oxidoreductase frp family.</text>
</comment>
<evidence type="ECO:0000259" key="6">
    <source>
        <dbReference type="Pfam" id="PF00881"/>
    </source>
</evidence>
<dbReference type="STRING" id="249189.RV04_GL000268"/>
<dbReference type="Gene3D" id="3.40.109.10">
    <property type="entry name" value="NADH Oxidase"/>
    <property type="match status" value="1"/>
</dbReference>
<dbReference type="PIRSF" id="PIRSF005426">
    <property type="entry name" value="Frp"/>
    <property type="match status" value="1"/>
</dbReference>
<evidence type="ECO:0000256" key="3">
    <source>
        <dbReference type="ARBA" id="ARBA00022643"/>
    </source>
</evidence>
<dbReference type="Pfam" id="PF00881">
    <property type="entry name" value="Nitroreductase"/>
    <property type="match status" value="1"/>
</dbReference>
<keyword evidence="2 5" id="KW-0285">Flavoprotein</keyword>